<dbReference type="InterPro" id="IPR001296">
    <property type="entry name" value="Glyco_trans_1"/>
</dbReference>
<keyword evidence="2" id="KW-0614">Plasmid</keyword>
<dbReference type="Gene3D" id="3.40.50.2000">
    <property type="entry name" value="Glycogen Phosphorylase B"/>
    <property type="match status" value="2"/>
</dbReference>
<organism evidence="3">
    <name type="scientific">Granulicella tundricola (strain ATCC BAA-1859 / DSM 23138 / MP5ACTX9)</name>
    <dbReference type="NCBI Taxonomy" id="1198114"/>
    <lineage>
        <taxon>Bacteria</taxon>
        <taxon>Pseudomonadati</taxon>
        <taxon>Acidobacteriota</taxon>
        <taxon>Terriglobia</taxon>
        <taxon>Terriglobales</taxon>
        <taxon>Acidobacteriaceae</taxon>
        <taxon>Granulicella</taxon>
    </lineage>
</organism>
<dbReference type="KEGG" id="acm:AciX9_3957"/>
<sequence>MAQRSDLTDNTNSRTTVLLMAYECSPAGGSELSVGWNRVMQAAREFEVHVITSPKSFEALTMARQSGLLPDHVHFYTPQPDWLLPLLQKLPVLFVYNYLAYQHFQRLAFNLAQQLHGQHGFAAVHQVNGTGFREPGYTWKMDIPFIWGPTGGTQNFPAAFLSYLPWREALKESLRTIVNQISLRFKPRVHQAAARASVVFAANSTNQRDFEESFGRPIELLLETGLPRLAAATSMSKYDGETPLRILWVGELATRKALPLLLRALASVKDELAFELQVLGKGPQEQSWKELAASLGIERHCTFSGHLALADAIAQQDWAHVFVFTSLRDTSGNVMLEALGAGVPVVCFDHQGAGDIVTSECGVKIAVVDPETAVHDFAAVLMELAGDRKRLRQLSHGARRRAIGYEWTANGDRMNRLYRELAAGEAEACAVPAEVGGILA</sequence>
<dbReference type="Proteomes" id="UP000000343">
    <property type="component" value="Plasmid pACIX902"/>
</dbReference>
<evidence type="ECO:0000313" key="2">
    <source>
        <dbReference type="EMBL" id="ADW71233.1"/>
    </source>
</evidence>
<geneLocation type="plasmid" evidence="2 3">
    <name>pACIX902</name>
</geneLocation>
<keyword evidence="3" id="KW-1185">Reference proteome</keyword>
<feature type="domain" description="Glycosyl transferase family 1" evidence="1">
    <location>
        <begin position="241"/>
        <end position="400"/>
    </location>
</feature>
<dbReference type="HOGENOM" id="CLU_052026_1_0_0"/>
<dbReference type="EMBL" id="CP002482">
    <property type="protein sequence ID" value="ADW71233.1"/>
    <property type="molecule type" value="Genomic_DNA"/>
</dbReference>
<evidence type="ECO:0000259" key="1">
    <source>
        <dbReference type="Pfam" id="PF00534"/>
    </source>
</evidence>
<dbReference type="GO" id="GO:0016757">
    <property type="term" value="F:glycosyltransferase activity"/>
    <property type="evidence" value="ECO:0007669"/>
    <property type="project" value="TreeGrafter"/>
</dbReference>
<gene>
    <name evidence="2" type="ordered locus">AciX9_3957</name>
</gene>
<dbReference type="AlphaFoldDB" id="E8X6T3"/>
<dbReference type="Pfam" id="PF00534">
    <property type="entry name" value="Glycos_transf_1"/>
    <property type="match status" value="1"/>
</dbReference>
<dbReference type="SUPFAM" id="SSF53756">
    <property type="entry name" value="UDP-Glycosyltransferase/glycogen phosphorylase"/>
    <property type="match status" value="1"/>
</dbReference>
<proteinExistence type="predicted"/>
<protein>
    <submittedName>
        <fullName evidence="2">Glycosyl transferase group 1</fullName>
    </submittedName>
</protein>
<keyword evidence="2" id="KW-0808">Transferase</keyword>
<accession>E8X6T3</accession>
<dbReference type="OrthoDB" id="9814612at2"/>
<reference evidence="3" key="1">
    <citation type="submission" date="2011-01" db="EMBL/GenBank/DDBJ databases">
        <title>Complete sequence of plasmid2 of Acidobacterium sp. MP5ACTX9.</title>
        <authorList>
            <consortium name="US DOE Joint Genome Institute"/>
            <person name="Lucas S."/>
            <person name="Copeland A."/>
            <person name="Lapidus A."/>
            <person name="Cheng J.-F."/>
            <person name="Goodwin L."/>
            <person name="Pitluck S."/>
            <person name="Teshima H."/>
            <person name="Detter J.C."/>
            <person name="Han C."/>
            <person name="Tapia R."/>
            <person name="Land M."/>
            <person name="Hauser L."/>
            <person name="Kyrpides N."/>
            <person name="Ivanova N."/>
            <person name="Ovchinnikova G."/>
            <person name="Pagani I."/>
            <person name="Rawat S.R."/>
            <person name="Mannisto M."/>
            <person name="Haggblom M.M."/>
            <person name="Woyke T."/>
        </authorList>
    </citation>
    <scope>NUCLEOTIDE SEQUENCE [LARGE SCALE GENOMIC DNA]</scope>
    <source>
        <strain evidence="3">MP5ACTX9</strain>
        <plasmid evidence="3">Plasmid pACIX902</plasmid>
    </source>
</reference>
<dbReference type="PANTHER" id="PTHR45947:SF3">
    <property type="entry name" value="SULFOQUINOVOSYL TRANSFERASE SQD2"/>
    <property type="match status" value="1"/>
</dbReference>
<dbReference type="InterPro" id="IPR050194">
    <property type="entry name" value="Glycosyltransferase_grp1"/>
</dbReference>
<dbReference type="RefSeq" id="WP_013582251.1">
    <property type="nucleotide sequence ID" value="NC_015065.1"/>
</dbReference>
<evidence type="ECO:0000313" key="3">
    <source>
        <dbReference type="Proteomes" id="UP000000343"/>
    </source>
</evidence>
<name>E8X6T3_GRATM</name>
<dbReference type="PANTHER" id="PTHR45947">
    <property type="entry name" value="SULFOQUINOVOSYL TRANSFERASE SQD2"/>
    <property type="match status" value="1"/>
</dbReference>